<evidence type="ECO:0000259" key="5">
    <source>
        <dbReference type="Pfam" id="PF07992"/>
    </source>
</evidence>
<accession>A0A0F2LVN5</accession>
<dbReference type="Gene3D" id="3.50.50.100">
    <property type="match status" value="1"/>
</dbReference>
<comment type="similarity">
    <text evidence="1">Belongs to the FAD-dependent oxidoreductase family.</text>
</comment>
<dbReference type="InterPro" id="IPR036188">
    <property type="entry name" value="FAD/NAD-bd_sf"/>
</dbReference>
<keyword evidence="3" id="KW-0274">FAD</keyword>
<keyword evidence="2" id="KW-0285">Flavoprotein</keyword>
<dbReference type="InterPro" id="IPR023753">
    <property type="entry name" value="FAD/NAD-binding_dom"/>
</dbReference>
<dbReference type="KEGG" id="ssck:SPSK_01171"/>
<dbReference type="GO" id="GO:0004174">
    <property type="term" value="F:electron-transferring-flavoprotein dehydrogenase activity"/>
    <property type="evidence" value="ECO:0007669"/>
    <property type="project" value="TreeGrafter"/>
</dbReference>
<feature type="domain" description="FAD/NAD(P)-binding" evidence="5">
    <location>
        <begin position="4"/>
        <end position="309"/>
    </location>
</feature>
<reference evidence="6 7" key="1">
    <citation type="journal article" date="2014" name="BMC Genomics">
        <title>Comparative genomics of the major fungal agents of human and animal Sporotrichosis: Sporothrix schenckii and Sporothrix brasiliensis.</title>
        <authorList>
            <person name="Teixeira M.M."/>
            <person name="de Almeida L.G."/>
            <person name="Kubitschek-Barreira P."/>
            <person name="Alves F.L."/>
            <person name="Kioshima E.S."/>
            <person name="Abadio A.K."/>
            <person name="Fernandes L."/>
            <person name="Derengowski L.S."/>
            <person name="Ferreira K.S."/>
            <person name="Souza R.C."/>
            <person name="Ruiz J.C."/>
            <person name="de Andrade N.C."/>
            <person name="Paes H.C."/>
            <person name="Nicola A.M."/>
            <person name="Albuquerque P."/>
            <person name="Gerber A.L."/>
            <person name="Martins V.P."/>
            <person name="Peconick L.D."/>
            <person name="Neto A.V."/>
            <person name="Chaucanez C.B."/>
            <person name="Silva P.A."/>
            <person name="Cunha O.L."/>
            <person name="de Oliveira F.F."/>
            <person name="dos Santos T.C."/>
            <person name="Barros A.L."/>
            <person name="Soares M.A."/>
            <person name="de Oliveira L.M."/>
            <person name="Marini M.M."/>
            <person name="Villalobos-Duno H."/>
            <person name="Cunha M.M."/>
            <person name="de Hoog S."/>
            <person name="da Silveira J.F."/>
            <person name="Henrissat B."/>
            <person name="Nino-Vega G.A."/>
            <person name="Cisalpino P.S."/>
            <person name="Mora-Montes H.M."/>
            <person name="Almeida S.R."/>
            <person name="Stajich J.E."/>
            <person name="Lopes-Bezerra L.M."/>
            <person name="Vasconcelos A.T."/>
            <person name="Felipe M.S."/>
        </authorList>
    </citation>
    <scope>NUCLEOTIDE SEQUENCE [LARGE SCALE GENOMIC DNA]</scope>
    <source>
        <strain evidence="6 7">1099-18</strain>
    </source>
</reference>
<dbReference type="Proteomes" id="UP000033710">
    <property type="component" value="Unassembled WGS sequence"/>
</dbReference>
<dbReference type="RefSeq" id="XP_016584203.1">
    <property type="nucleotide sequence ID" value="XM_016728102.1"/>
</dbReference>
<evidence type="ECO:0000313" key="6">
    <source>
        <dbReference type="EMBL" id="KJR81527.1"/>
    </source>
</evidence>
<dbReference type="PRINTS" id="PR00368">
    <property type="entry name" value="FADPNR"/>
</dbReference>
<name>A0A0F2LVN5_SPOSC</name>
<dbReference type="GeneID" id="27663379"/>
<dbReference type="Pfam" id="PF07992">
    <property type="entry name" value="Pyr_redox_2"/>
    <property type="match status" value="1"/>
</dbReference>
<evidence type="ECO:0000256" key="3">
    <source>
        <dbReference type="ARBA" id="ARBA00022827"/>
    </source>
</evidence>
<protein>
    <recommendedName>
        <fullName evidence="5">FAD/NAD(P)-binding domain-containing protein</fullName>
    </recommendedName>
</protein>
<sequence>MVPTVVILGGAYGGLQIAHSLLKNNKEAKVILVSKNSHFYWNLASVRAIVPGSVEDKQLFLSLADALSRYSKERYEIVIGSAESVDTNTKTVKVAIPGTAEQRAISYDQLVLATGSRNTQPERRADAAADEAVPATPWKADGTYEDITALLDTTREKVKAAKRIVIAGGGATGVEVAAELGHAFGGKPADKGGKEIVLLSADAKILSGDAIAGSALSKLKKLHVDVRTGAGVSAAHTLPDGRVELTVVGASEPLVADLYLAAVGLTPNTEYLDASLLTDRKTVDVDEFYHVKGVASKDVWAVGDIVSKPRAGFVITMKQAEGVAKNVDVVLKGKAPQAVKLLPVDVLVVAAGPNRGTGRLGSLRLPSLAVRYIKARTLGLQMLSGFRDGSAA</sequence>
<dbReference type="GO" id="GO:0050660">
    <property type="term" value="F:flavin adenine dinucleotide binding"/>
    <property type="evidence" value="ECO:0007669"/>
    <property type="project" value="TreeGrafter"/>
</dbReference>
<dbReference type="VEuPathDB" id="FungiDB:SPSK_01171"/>
<evidence type="ECO:0000313" key="7">
    <source>
        <dbReference type="Proteomes" id="UP000033710"/>
    </source>
</evidence>
<dbReference type="GO" id="GO:0005737">
    <property type="term" value="C:cytoplasm"/>
    <property type="evidence" value="ECO:0007669"/>
    <property type="project" value="TreeGrafter"/>
</dbReference>
<dbReference type="PANTHER" id="PTHR43735:SF3">
    <property type="entry name" value="FERROPTOSIS SUPPRESSOR PROTEIN 1"/>
    <property type="match status" value="1"/>
</dbReference>
<dbReference type="OrthoDB" id="202203at2759"/>
<reference evidence="6 7" key="2">
    <citation type="journal article" date="2015" name="Eukaryot. Cell">
        <title>Asexual propagation of a virulent clone complex in a human and feline outbreak of sporotrichosis.</title>
        <authorList>
            <person name="Teixeira Mde M."/>
            <person name="Rodrigues A.M."/>
            <person name="Tsui C.K."/>
            <person name="de Almeida L.G."/>
            <person name="Van Diepeningen A.D."/>
            <person name="van den Ende B.G."/>
            <person name="Fernandes G.F."/>
            <person name="Kano R."/>
            <person name="Hamelin R.C."/>
            <person name="Lopes-Bezerra L.M."/>
            <person name="Vasconcelos A.T."/>
            <person name="de Hoog S."/>
            <person name="de Camargo Z.P."/>
            <person name="Felipe M.S."/>
        </authorList>
    </citation>
    <scope>NUCLEOTIDE SEQUENCE [LARGE SCALE GENOMIC DNA]</scope>
    <source>
        <strain evidence="6 7">1099-18</strain>
    </source>
</reference>
<dbReference type="PANTHER" id="PTHR43735">
    <property type="entry name" value="APOPTOSIS-INDUCING FACTOR 1"/>
    <property type="match status" value="1"/>
</dbReference>
<evidence type="ECO:0000256" key="2">
    <source>
        <dbReference type="ARBA" id="ARBA00022630"/>
    </source>
</evidence>
<organism evidence="6 7">
    <name type="scientific">Sporothrix schenckii 1099-18</name>
    <dbReference type="NCBI Taxonomy" id="1397361"/>
    <lineage>
        <taxon>Eukaryota</taxon>
        <taxon>Fungi</taxon>
        <taxon>Dikarya</taxon>
        <taxon>Ascomycota</taxon>
        <taxon>Pezizomycotina</taxon>
        <taxon>Sordariomycetes</taxon>
        <taxon>Sordariomycetidae</taxon>
        <taxon>Ophiostomatales</taxon>
        <taxon>Ophiostomataceae</taxon>
        <taxon>Sporothrix</taxon>
    </lineage>
</organism>
<keyword evidence="4" id="KW-0560">Oxidoreductase</keyword>
<dbReference type="PRINTS" id="PR00411">
    <property type="entry name" value="PNDRDTASEI"/>
</dbReference>
<proteinExistence type="inferred from homology"/>
<gene>
    <name evidence="6" type="ORF">SPSK_01171</name>
</gene>
<evidence type="ECO:0000256" key="4">
    <source>
        <dbReference type="ARBA" id="ARBA00023002"/>
    </source>
</evidence>
<dbReference type="EMBL" id="AXCR01000011">
    <property type="protein sequence ID" value="KJR81527.1"/>
    <property type="molecule type" value="Genomic_DNA"/>
</dbReference>
<dbReference type="SUPFAM" id="SSF51905">
    <property type="entry name" value="FAD/NAD(P)-binding domain"/>
    <property type="match status" value="1"/>
</dbReference>
<dbReference type="AlphaFoldDB" id="A0A0F2LVN5"/>
<comment type="caution">
    <text evidence="6">The sequence shown here is derived from an EMBL/GenBank/DDBJ whole genome shotgun (WGS) entry which is preliminary data.</text>
</comment>
<evidence type="ECO:0000256" key="1">
    <source>
        <dbReference type="ARBA" id="ARBA00006442"/>
    </source>
</evidence>